<evidence type="ECO:0000313" key="8">
    <source>
        <dbReference type="EMBL" id="VAV98752.1"/>
    </source>
</evidence>
<evidence type="ECO:0000256" key="6">
    <source>
        <dbReference type="SAM" id="Phobius"/>
    </source>
</evidence>
<feature type="transmembrane region" description="Helical" evidence="6">
    <location>
        <begin position="65"/>
        <end position="85"/>
    </location>
</feature>
<evidence type="ECO:0000256" key="5">
    <source>
        <dbReference type="ARBA" id="ARBA00023136"/>
    </source>
</evidence>
<reference evidence="8" key="1">
    <citation type="submission" date="2018-06" db="EMBL/GenBank/DDBJ databases">
        <authorList>
            <person name="Zhirakovskaya E."/>
        </authorList>
    </citation>
    <scope>NUCLEOTIDE SEQUENCE</scope>
</reference>
<dbReference type="EMBL" id="UOEK01000145">
    <property type="protein sequence ID" value="VAV98752.1"/>
    <property type="molecule type" value="Genomic_DNA"/>
</dbReference>
<dbReference type="AlphaFoldDB" id="A0A3B0S4G1"/>
<name>A0A3B0S4G1_9ZZZZ</name>
<feature type="domain" description="RDD" evidence="7">
    <location>
        <begin position="15"/>
        <end position="162"/>
    </location>
</feature>
<proteinExistence type="predicted"/>
<evidence type="ECO:0000256" key="2">
    <source>
        <dbReference type="ARBA" id="ARBA00022475"/>
    </source>
</evidence>
<evidence type="ECO:0000256" key="4">
    <source>
        <dbReference type="ARBA" id="ARBA00022989"/>
    </source>
</evidence>
<organism evidence="8">
    <name type="scientific">hydrothermal vent metagenome</name>
    <dbReference type="NCBI Taxonomy" id="652676"/>
    <lineage>
        <taxon>unclassified sequences</taxon>
        <taxon>metagenomes</taxon>
        <taxon>ecological metagenomes</taxon>
    </lineage>
</organism>
<dbReference type="GO" id="GO:0005886">
    <property type="term" value="C:plasma membrane"/>
    <property type="evidence" value="ECO:0007669"/>
    <property type="project" value="UniProtKB-SubCell"/>
</dbReference>
<dbReference type="Pfam" id="PF06271">
    <property type="entry name" value="RDD"/>
    <property type="match status" value="1"/>
</dbReference>
<comment type="subcellular location">
    <subcellularLocation>
        <location evidence="1">Cell membrane</location>
        <topology evidence="1">Multi-pass membrane protein</topology>
    </subcellularLocation>
</comment>
<dbReference type="PANTHER" id="PTHR36115:SF4">
    <property type="entry name" value="MEMBRANE PROTEIN"/>
    <property type="match status" value="1"/>
</dbReference>
<keyword evidence="5 6" id="KW-0472">Membrane</keyword>
<feature type="transmembrane region" description="Helical" evidence="6">
    <location>
        <begin position="127"/>
        <end position="149"/>
    </location>
</feature>
<evidence type="ECO:0000256" key="1">
    <source>
        <dbReference type="ARBA" id="ARBA00004651"/>
    </source>
</evidence>
<feature type="transmembrane region" description="Helical" evidence="6">
    <location>
        <begin position="25"/>
        <end position="45"/>
    </location>
</feature>
<protein>
    <recommendedName>
        <fullName evidence="7">RDD domain-containing protein</fullName>
    </recommendedName>
</protein>
<dbReference type="InterPro" id="IPR051791">
    <property type="entry name" value="Pra-immunoreactive"/>
</dbReference>
<evidence type="ECO:0000259" key="7">
    <source>
        <dbReference type="Pfam" id="PF06271"/>
    </source>
</evidence>
<keyword evidence="2" id="KW-1003">Cell membrane</keyword>
<dbReference type="InterPro" id="IPR010432">
    <property type="entry name" value="RDD"/>
</dbReference>
<keyword evidence="3 6" id="KW-0812">Transmembrane</keyword>
<accession>A0A3B0S4G1</accession>
<dbReference type="PANTHER" id="PTHR36115">
    <property type="entry name" value="PROLINE-RICH ANTIGEN HOMOLOG-RELATED"/>
    <property type="match status" value="1"/>
</dbReference>
<keyword evidence="4 6" id="KW-1133">Transmembrane helix</keyword>
<evidence type="ECO:0000256" key="3">
    <source>
        <dbReference type="ARBA" id="ARBA00022692"/>
    </source>
</evidence>
<sequence>MGLRPVTIAGEEYVVATRWQRVGGAVIDSLILLAVSAALATLSGFDVLGSIRDTFSGETTLLENPPGWFAVGSFIIGAGYEIYFIGTRGQTPGKMVVGTRVVPTRHAGIPGFSVAGVRWMVPAAAGYLSGVGGGLLFWLTAAVYLPILFQEYGQGVHDMIAKTYVIKN</sequence>
<gene>
    <name evidence="8" type="ORF">MNBD_ACTINO02-2431</name>
</gene>